<feature type="compositionally biased region" description="Basic and acidic residues" evidence="2">
    <location>
        <begin position="410"/>
        <end position="421"/>
    </location>
</feature>
<feature type="compositionally biased region" description="Basic and acidic residues" evidence="2">
    <location>
        <begin position="823"/>
        <end position="848"/>
    </location>
</feature>
<feature type="compositionally biased region" description="Polar residues" evidence="2">
    <location>
        <begin position="789"/>
        <end position="801"/>
    </location>
</feature>
<feature type="compositionally biased region" description="Polar residues" evidence="2">
    <location>
        <begin position="434"/>
        <end position="445"/>
    </location>
</feature>
<sequence length="896" mass="102271">MSRQYCLICASDEGIFLDIYIEGKNYRENIEKCLSIKIKKGTIQSTKICHKCAYEIDQCSKFVDKYKTSRSLAKKTLKRRGVCNLCMEVGPKGLIFSLDHDDDGDNDDDNTLENSKKKLHSIFNEDFITDEMTNISICLDCRYNMDVLYDLKRIYEHFKNQPETDEDDNSLSDLQKIKTDVIKRKTTSSKSLRSLEETLNTENKSSATKKKSKKLASFVTSKSNENSRECDECHEIIKASVDMYRYHHSGSRVCKNCWSKTDPNDIPVMKKRKIQQKSNTNTKLCSVFLEDIFSNPTNNKIKSLMDRTDDSEQMNDMSDCSMSGKKARKSIRNSQLKTKDISKKEKPSKIVKVATKKEVKNNELSKKNNRKSCSESTEAISDISNRAKATKSRLKALQKKKREISQAKSENVEKSRFEERHKKLRLTRLRNRSKNSSPPLSTIETSKPKKMKKNEDLISNADSDSESSRPYTCNVCSTDYENRVEGMKHELRHSKELGVVLEKVGESESNGNDQISNEDKVDTSVSEASKNIIENTPDFSPMISDNDDNSIGINIKTIDYKINDTVEANALTPETKIDDYSSEDISNKCLAKDDINKDQSQDSVNENQSNQPKDVNEGNSEDIIKKNSSQNHHNEELNTKQVDYDEQNVVASEPSSIADERNVNLDEKTANVEEENYTAKESHFDGKKIDINVDNNDCNDCEINADLNETNQSSEHEISNNENKSKKIETEYIEKDNSFKDNDAMNDEYSVNNGEERESSIQRQEDPDCCTTENPNESISASDKKDQETSYSNENYVSTTTEENEDSQSKEEINETSSINTEKQLKLTRAENEQMLIDDKTESENRSDDYEDNLVIDERVDNLESSVNIHSEESKSDKIDKLQKIIDASFGNSLQE</sequence>
<evidence type="ECO:0000256" key="1">
    <source>
        <dbReference type="SAM" id="Coils"/>
    </source>
</evidence>
<evidence type="ECO:0000256" key="2">
    <source>
        <dbReference type="SAM" id="MobiDB-lite"/>
    </source>
</evidence>
<evidence type="ECO:0000259" key="3">
    <source>
        <dbReference type="PROSITE" id="PS00028"/>
    </source>
</evidence>
<dbReference type="Pfam" id="PF07776">
    <property type="entry name" value="zf-AD"/>
    <property type="match status" value="1"/>
</dbReference>
<comment type="caution">
    <text evidence="4">The sequence shown here is derived from an EMBL/GenBank/DDBJ whole genome shotgun (WGS) entry which is preliminary data.</text>
</comment>
<gene>
    <name evidence="4" type="ORF">HICCMSTLAB_LOCUS1610</name>
</gene>
<proteinExistence type="predicted"/>
<dbReference type="GO" id="GO:0008270">
    <property type="term" value="F:zinc ion binding"/>
    <property type="evidence" value="ECO:0007669"/>
    <property type="project" value="InterPro"/>
</dbReference>
<feature type="compositionally biased region" description="Basic residues" evidence="2">
    <location>
        <begin position="422"/>
        <end position="433"/>
    </location>
</feature>
<keyword evidence="5" id="KW-1185">Reference proteome</keyword>
<feature type="compositionally biased region" description="Polar residues" evidence="2">
    <location>
        <begin position="601"/>
        <end position="613"/>
    </location>
</feature>
<feature type="coiled-coil region" evidence="1">
    <location>
        <begin position="704"/>
        <end position="731"/>
    </location>
</feature>
<evidence type="ECO:0000313" key="5">
    <source>
        <dbReference type="Proteomes" id="UP000786811"/>
    </source>
</evidence>
<dbReference type="InterPro" id="IPR012934">
    <property type="entry name" value="Znf_AD"/>
</dbReference>
<dbReference type="OrthoDB" id="7683467at2759"/>
<feature type="compositionally biased region" description="Basic and acidic residues" evidence="2">
    <location>
        <begin position="337"/>
        <end position="347"/>
    </location>
</feature>
<name>A0A8J2ECR1_COTCN</name>
<feature type="compositionally biased region" description="Polar residues" evidence="2">
    <location>
        <begin position="771"/>
        <end position="781"/>
    </location>
</feature>
<dbReference type="Proteomes" id="UP000786811">
    <property type="component" value="Unassembled WGS sequence"/>
</dbReference>
<dbReference type="AlphaFoldDB" id="A0A8J2ECR1"/>
<dbReference type="GO" id="GO:0005634">
    <property type="term" value="C:nucleus"/>
    <property type="evidence" value="ECO:0007669"/>
    <property type="project" value="InterPro"/>
</dbReference>
<feature type="compositionally biased region" description="Basic residues" evidence="2">
    <location>
        <begin position="388"/>
        <end position="402"/>
    </location>
</feature>
<feature type="compositionally biased region" description="Basic and acidic residues" evidence="2">
    <location>
        <begin position="754"/>
        <end position="766"/>
    </location>
</feature>
<feature type="compositionally biased region" description="Basic and acidic residues" evidence="2">
    <location>
        <begin position="734"/>
        <end position="743"/>
    </location>
</feature>
<organism evidence="4 5">
    <name type="scientific">Cotesia congregata</name>
    <name type="common">Parasitoid wasp</name>
    <name type="synonym">Apanteles congregatus</name>
    <dbReference type="NCBI Taxonomy" id="51543"/>
    <lineage>
        <taxon>Eukaryota</taxon>
        <taxon>Metazoa</taxon>
        <taxon>Ecdysozoa</taxon>
        <taxon>Arthropoda</taxon>
        <taxon>Hexapoda</taxon>
        <taxon>Insecta</taxon>
        <taxon>Pterygota</taxon>
        <taxon>Neoptera</taxon>
        <taxon>Endopterygota</taxon>
        <taxon>Hymenoptera</taxon>
        <taxon>Apocrita</taxon>
        <taxon>Ichneumonoidea</taxon>
        <taxon>Braconidae</taxon>
        <taxon>Microgastrinae</taxon>
        <taxon>Cotesia</taxon>
    </lineage>
</organism>
<feature type="region of interest" description="Disordered" evidence="2">
    <location>
        <begin position="306"/>
        <end position="347"/>
    </location>
</feature>
<evidence type="ECO:0000313" key="4">
    <source>
        <dbReference type="EMBL" id="CAG5075456.1"/>
    </source>
</evidence>
<feature type="region of interest" description="Disordered" evidence="2">
    <location>
        <begin position="597"/>
        <end position="647"/>
    </location>
</feature>
<feature type="domain" description="C2H2-type" evidence="3">
    <location>
        <begin position="473"/>
        <end position="493"/>
    </location>
</feature>
<feature type="region of interest" description="Disordered" evidence="2">
    <location>
        <begin position="361"/>
        <end position="454"/>
    </location>
</feature>
<reference evidence="4" key="1">
    <citation type="submission" date="2021-04" db="EMBL/GenBank/DDBJ databases">
        <authorList>
            <person name="Chebbi M.A.C M."/>
        </authorList>
    </citation>
    <scope>NUCLEOTIDE SEQUENCE</scope>
</reference>
<protein>
    <recommendedName>
        <fullName evidence="3">C2H2-type domain-containing protein</fullName>
    </recommendedName>
</protein>
<accession>A0A8J2ECR1</accession>
<dbReference type="InterPro" id="IPR013087">
    <property type="entry name" value="Znf_C2H2_type"/>
</dbReference>
<dbReference type="EMBL" id="CAJNRD030001116">
    <property type="protein sequence ID" value="CAG5075456.1"/>
    <property type="molecule type" value="Genomic_DNA"/>
</dbReference>
<dbReference type="SMART" id="SM00868">
    <property type="entry name" value="zf-AD"/>
    <property type="match status" value="2"/>
</dbReference>
<feature type="compositionally biased region" description="Polar residues" evidence="2">
    <location>
        <begin position="374"/>
        <end position="384"/>
    </location>
</feature>
<keyword evidence="1" id="KW-0175">Coiled coil</keyword>
<dbReference type="PROSITE" id="PS00028">
    <property type="entry name" value="ZINC_FINGER_C2H2_1"/>
    <property type="match status" value="1"/>
</dbReference>
<feature type="region of interest" description="Disordered" evidence="2">
    <location>
        <begin position="734"/>
        <end position="851"/>
    </location>
</feature>